<comment type="caution">
    <text evidence="1">The sequence shown here is derived from an EMBL/GenBank/DDBJ whole genome shotgun (WGS) entry which is preliminary data.</text>
</comment>
<reference evidence="1 2" key="1">
    <citation type="submission" date="2020-08" db="EMBL/GenBank/DDBJ databases">
        <title>Genomic Encyclopedia of Type Strains, Phase III (KMG-III): the genomes of soil and plant-associated and newly described type strains.</title>
        <authorList>
            <person name="Whitman W."/>
        </authorList>
    </citation>
    <scope>NUCLEOTIDE SEQUENCE [LARGE SCALE GENOMIC DNA]</scope>
    <source>
        <strain evidence="1 2">CECT 3287</strain>
    </source>
</reference>
<dbReference type="PANTHER" id="PTHR38436:SF1">
    <property type="entry name" value="ESTER CYCLASE"/>
    <property type="match status" value="1"/>
</dbReference>
<gene>
    <name evidence="1" type="ORF">FHR83_003644</name>
</gene>
<dbReference type="Pfam" id="PF07366">
    <property type="entry name" value="SnoaL"/>
    <property type="match status" value="1"/>
</dbReference>
<dbReference type="AlphaFoldDB" id="A0A7W5AHC3"/>
<dbReference type="RefSeq" id="WP_183221122.1">
    <property type="nucleotide sequence ID" value="NZ_BMPW01000005.1"/>
</dbReference>
<dbReference type="InterPro" id="IPR009959">
    <property type="entry name" value="Cyclase_SnoaL-like"/>
</dbReference>
<dbReference type="GO" id="GO:0030638">
    <property type="term" value="P:polyketide metabolic process"/>
    <property type="evidence" value="ECO:0007669"/>
    <property type="project" value="InterPro"/>
</dbReference>
<dbReference type="SUPFAM" id="SSF54427">
    <property type="entry name" value="NTF2-like"/>
    <property type="match status" value="1"/>
</dbReference>
<dbReference type="InterPro" id="IPR032710">
    <property type="entry name" value="NTF2-like_dom_sf"/>
</dbReference>
<dbReference type="Proteomes" id="UP000590749">
    <property type="component" value="Unassembled WGS sequence"/>
</dbReference>
<proteinExistence type="predicted"/>
<dbReference type="EMBL" id="JACHXF010000007">
    <property type="protein sequence ID" value="MBB3095974.1"/>
    <property type="molecule type" value="Genomic_DNA"/>
</dbReference>
<evidence type="ECO:0000313" key="1">
    <source>
        <dbReference type="EMBL" id="MBB3095974.1"/>
    </source>
</evidence>
<accession>A0A7W5AHC3</accession>
<dbReference type="PANTHER" id="PTHR38436">
    <property type="entry name" value="POLYKETIDE CYCLASE SNOAL-LIKE DOMAIN"/>
    <property type="match status" value="1"/>
</dbReference>
<dbReference type="Gene3D" id="3.10.450.50">
    <property type="match status" value="1"/>
</dbReference>
<evidence type="ECO:0000313" key="2">
    <source>
        <dbReference type="Proteomes" id="UP000590749"/>
    </source>
</evidence>
<sequence length="143" mass="15876">MSTALTTVDQENVALVRRVTDAVNARRYDDMDELFAPNFVDHNPAWNVDSLQALKGLLAVAQEALDFRAGLDALYAADGGRVVMQITFTGRHVAPIFGIHPTGLPVSWTSIEVYRLENHKIVERWVQADTTGLMRQVGVLMPE</sequence>
<name>A0A7W5AHC3_9ACTN</name>
<organism evidence="1 2">
    <name type="scientific">Actinoplanes campanulatus</name>
    <dbReference type="NCBI Taxonomy" id="113559"/>
    <lineage>
        <taxon>Bacteria</taxon>
        <taxon>Bacillati</taxon>
        <taxon>Actinomycetota</taxon>
        <taxon>Actinomycetes</taxon>
        <taxon>Micromonosporales</taxon>
        <taxon>Micromonosporaceae</taxon>
        <taxon>Actinoplanes</taxon>
    </lineage>
</organism>
<keyword evidence="2" id="KW-1185">Reference proteome</keyword>
<protein>
    <submittedName>
        <fullName evidence="1">Putative ester cyclase</fullName>
    </submittedName>
</protein>